<evidence type="ECO:0000256" key="11">
    <source>
        <dbReference type="SAM" id="Phobius"/>
    </source>
</evidence>
<dbReference type="GO" id="GO:0005886">
    <property type="term" value="C:plasma membrane"/>
    <property type="evidence" value="ECO:0007669"/>
    <property type="project" value="TreeGrafter"/>
</dbReference>
<dbReference type="GO" id="GO:0000155">
    <property type="term" value="F:phosphorelay sensor kinase activity"/>
    <property type="evidence" value="ECO:0007669"/>
    <property type="project" value="InterPro"/>
</dbReference>
<name>A0A1C2DCJ8_9HYPH</name>
<dbReference type="EC" id="2.7.13.3" evidence="3"/>
<keyword evidence="7" id="KW-0418">Kinase</keyword>
<dbReference type="Proteomes" id="UP000094412">
    <property type="component" value="Unassembled WGS sequence"/>
</dbReference>
<dbReference type="InterPro" id="IPR036890">
    <property type="entry name" value="HATPase_C_sf"/>
</dbReference>
<feature type="transmembrane region" description="Helical" evidence="11">
    <location>
        <begin position="173"/>
        <end position="192"/>
    </location>
</feature>
<evidence type="ECO:0000256" key="8">
    <source>
        <dbReference type="ARBA" id="ARBA00022989"/>
    </source>
</evidence>
<evidence type="ECO:0000259" key="13">
    <source>
        <dbReference type="PROSITE" id="PS50885"/>
    </source>
</evidence>
<dbReference type="CDD" id="cd00075">
    <property type="entry name" value="HATPase"/>
    <property type="match status" value="1"/>
</dbReference>
<feature type="domain" description="HAMP" evidence="13">
    <location>
        <begin position="194"/>
        <end position="247"/>
    </location>
</feature>
<dbReference type="InterPro" id="IPR003594">
    <property type="entry name" value="HATPase_dom"/>
</dbReference>
<comment type="caution">
    <text evidence="14">The sequence shown here is derived from an EMBL/GenBank/DDBJ whole genome shotgun (WGS) entry which is preliminary data.</text>
</comment>
<organism evidence="14 15">
    <name type="scientific">Mesorhizobium hungaricum</name>
    <dbReference type="NCBI Taxonomy" id="1566387"/>
    <lineage>
        <taxon>Bacteria</taxon>
        <taxon>Pseudomonadati</taxon>
        <taxon>Pseudomonadota</taxon>
        <taxon>Alphaproteobacteria</taxon>
        <taxon>Hyphomicrobiales</taxon>
        <taxon>Phyllobacteriaceae</taxon>
        <taxon>Mesorhizobium</taxon>
    </lineage>
</organism>
<sequence length="470" mass="50720">MTRLRRSIAFPVATLLVVGMPIVMILSTVLTLAVLVSTSLEERLRINTTELSKVLSAAITYDASGHLALDSKRLATNIVDFAEAQPTFWYVIGDGVQTITRGTQPSSARRVFDQVPQEIGYSEFSYRQDDRDMLGIRTVTQGGGRKTVAVGGIWLSTWETILVALIAVRSQGLVQLLCLVLIATTSIAVVVVKRSIARPVRRVVESAEQIDGLPNGRRISDDDTPIELKPMVAAFNTALTRIDTAFEAQRNFLANAAHELRTPLTKMRLKLEQVNDAELRSVLVRDTTRLASIVTTLLQLARLSGQSLAFAEMDLAAIAKAVVSDQVPMALKRGIEIELRTPGRLVPVSGSETAIRVALENLILNAVRHAAGTRLVIVEVLVPSEIRVIDHGPGIPVDERLAVLQPFVRGKRCDSEGTGLGLAIVEQIMSAHGGSVSLEETEGGGTTVCLKFAPAAMAAKCGRRPNTGSQ</sequence>
<dbReference type="EMBL" id="MDEO01000036">
    <property type="protein sequence ID" value="OCX12480.1"/>
    <property type="molecule type" value="Genomic_DNA"/>
</dbReference>
<dbReference type="PROSITE" id="PS50885">
    <property type="entry name" value="HAMP"/>
    <property type="match status" value="1"/>
</dbReference>
<keyword evidence="4" id="KW-0597">Phosphoprotein</keyword>
<dbReference type="RefSeq" id="WP_024924421.1">
    <property type="nucleotide sequence ID" value="NZ_MDEO01000036.1"/>
</dbReference>
<evidence type="ECO:0000256" key="7">
    <source>
        <dbReference type="ARBA" id="ARBA00022777"/>
    </source>
</evidence>
<accession>A0A1C2DCJ8</accession>
<dbReference type="Gene3D" id="1.10.287.130">
    <property type="match status" value="1"/>
</dbReference>
<protein>
    <recommendedName>
        <fullName evidence="3">histidine kinase</fullName>
        <ecNumber evidence="3">2.7.13.3</ecNumber>
    </recommendedName>
</protein>
<evidence type="ECO:0000256" key="5">
    <source>
        <dbReference type="ARBA" id="ARBA00022679"/>
    </source>
</evidence>
<keyword evidence="9" id="KW-0902">Two-component regulatory system</keyword>
<dbReference type="PANTHER" id="PTHR45436:SF15">
    <property type="entry name" value="SENSOR HISTIDINE KINASE CUSS"/>
    <property type="match status" value="1"/>
</dbReference>
<dbReference type="InterPro" id="IPR036097">
    <property type="entry name" value="HisK_dim/P_sf"/>
</dbReference>
<dbReference type="SUPFAM" id="SSF47384">
    <property type="entry name" value="Homodimeric domain of signal transducing histidine kinase"/>
    <property type="match status" value="1"/>
</dbReference>
<evidence type="ECO:0000256" key="2">
    <source>
        <dbReference type="ARBA" id="ARBA00004141"/>
    </source>
</evidence>
<feature type="transmembrane region" description="Helical" evidence="11">
    <location>
        <begin position="147"/>
        <end position="167"/>
    </location>
</feature>
<dbReference type="SMART" id="SM00388">
    <property type="entry name" value="HisKA"/>
    <property type="match status" value="1"/>
</dbReference>
<dbReference type="InterPro" id="IPR004358">
    <property type="entry name" value="Sig_transdc_His_kin-like_C"/>
</dbReference>
<evidence type="ECO:0000256" key="9">
    <source>
        <dbReference type="ARBA" id="ARBA00023012"/>
    </source>
</evidence>
<dbReference type="InterPro" id="IPR003661">
    <property type="entry name" value="HisK_dim/P_dom"/>
</dbReference>
<dbReference type="Pfam" id="PF00512">
    <property type="entry name" value="HisKA"/>
    <property type="match status" value="1"/>
</dbReference>
<evidence type="ECO:0000256" key="3">
    <source>
        <dbReference type="ARBA" id="ARBA00012438"/>
    </source>
</evidence>
<proteinExistence type="predicted"/>
<feature type="domain" description="Histidine kinase" evidence="12">
    <location>
        <begin position="255"/>
        <end position="456"/>
    </location>
</feature>
<keyword evidence="15" id="KW-1185">Reference proteome</keyword>
<dbReference type="Pfam" id="PF02518">
    <property type="entry name" value="HATPase_c"/>
    <property type="match status" value="1"/>
</dbReference>
<evidence type="ECO:0000256" key="4">
    <source>
        <dbReference type="ARBA" id="ARBA00022553"/>
    </source>
</evidence>
<keyword evidence="6 11" id="KW-0812">Transmembrane</keyword>
<dbReference type="CDD" id="cd00082">
    <property type="entry name" value="HisKA"/>
    <property type="match status" value="1"/>
</dbReference>
<evidence type="ECO:0000256" key="6">
    <source>
        <dbReference type="ARBA" id="ARBA00022692"/>
    </source>
</evidence>
<gene>
    <name evidence="14" type="ORF">QV13_22965</name>
</gene>
<dbReference type="SMART" id="SM00304">
    <property type="entry name" value="HAMP"/>
    <property type="match status" value="1"/>
</dbReference>
<dbReference type="SUPFAM" id="SSF55874">
    <property type="entry name" value="ATPase domain of HSP90 chaperone/DNA topoisomerase II/histidine kinase"/>
    <property type="match status" value="1"/>
</dbReference>
<dbReference type="PRINTS" id="PR00344">
    <property type="entry name" value="BCTRLSENSOR"/>
</dbReference>
<reference evidence="14 15" key="1">
    <citation type="submission" date="2016-08" db="EMBL/GenBank/DDBJ databases">
        <title>Whole genome sequence of Mesorhizobium sp. strain UASWS1009 isolated from industrial sewage.</title>
        <authorList>
            <person name="Crovadore J."/>
            <person name="Calmin G."/>
            <person name="Chablais R."/>
            <person name="Cochard B."/>
            <person name="Lefort F."/>
        </authorList>
    </citation>
    <scope>NUCLEOTIDE SEQUENCE [LARGE SCALE GENOMIC DNA]</scope>
    <source>
        <strain evidence="14 15">UASWS1009</strain>
    </source>
</reference>
<feature type="transmembrane region" description="Helical" evidence="11">
    <location>
        <begin position="12"/>
        <end position="36"/>
    </location>
</feature>
<dbReference type="STRING" id="1566387.QV13_22965"/>
<keyword evidence="10 11" id="KW-0472">Membrane</keyword>
<dbReference type="PANTHER" id="PTHR45436">
    <property type="entry name" value="SENSOR HISTIDINE KINASE YKOH"/>
    <property type="match status" value="1"/>
</dbReference>
<evidence type="ECO:0000313" key="14">
    <source>
        <dbReference type="EMBL" id="OCX12480.1"/>
    </source>
</evidence>
<dbReference type="PROSITE" id="PS50109">
    <property type="entry name" value="HIS_KIN"/>
    <property type="match status" value="1"/>
</dbReference>
<keyword evidence="8 11" id="KW-1133">Transmembrane helix</keyword>
<dbReference type="InterPro" id="IPR005467">
    <property type="entry name" value="His_kinase_dom"/>
</dbReference>
<dbReference type="InterPro" id="IPR050428">
    <property type="entry name" value="TCS_sensor_his_kinase"/>
</dbReference>
<dbReference type="Gene3D" id="3.30.565.10">
    <property type="entry name" value="Histidine kinase-like ATPase, C-terminal domain"/>
    <property type="match status" value="1"/>
</dbReference>
<dbReference type="AlphaFoldDB" id="A0A1C2DCJ8"/>
<evidence type="ECO:0000256" key="1">
    <source>
        <dbReference type="ARBA" id="ARBA00000085"/>
    </source>
</evidence>
<evidence type="ECO:0000259" key="12">
    <source>
        <dbReference type="PROSITE" id="PS50109"/>
    </source>
</evidence>
<comment type="catalytic activity">
    <reaction evidence="1">
        <text>ATP + protein L-histidine = ADP + protein N-phospho-L-histidine.</text>
        <dbReference type="EC" id="2.7.13.3"/>
    </reaction>
</comment>
<evidence type="ECO:0000313" key="15">
    <source>
        <dbReference type="Proteomes" id="UP000094412"/>
    </source>
</evidence>
<comment type="subcellular location">
    <subcellularLocation>
        <location evidence="2">Membrane</location>
        <topology evidence="2">Multi-pass membrane protein</topology>
    </subcellularLocation>
</comment>
<evidence type="ECO:0000256" key="10">
    <source>
        <dbReference type="ARBA" id="ARBA00023136"/>
    </source>
</evidence>
<keyword evidence="5" id="KW-0808">Transferase</keyword>
<dbReference type="OrthoDB" id="9809329at2"/>
<dbReference type="SMART" id="SM00387">
    <property type="entry name" value="HATPase_c"/>
    <property type="match status" value="1"/>
</dbReference>
<dbReference type="InterPro" id="IPR003660">
    <property type="entry name" value="HAMP_dom"/>
</dbReference>